<keyword evidence="3" id="KW-0732">Signal</keyword>
<dbReference type="Gene3D" id="2.10.90.10">
    <property type="entry name" value="Cystine-knot cytokines"/>
    <property type="match status" value="1"/>
</dbReference>
<dbReference type="GO" id="GO:0048018">
    <property type="term" value="F:receptor ligand activity"/>
    <property type="evidence" value="ECO:0007669"/>
    <property type="project" value="TreeGrafter"/>
</dbReference>
<dbReference type="InterPro" id="IPR004133">
    <property type="entry name" value="DAN_dom"/>
</dbReference>
<dbReference type="Proteomes" id="UP000887568">
    <property type="component" value="Unplaced"/>
</dbReference>
<dbReference type="OrthoDB" id="10061784at2759"/>
<dbReference type="RefSeq" id="XP_038071726.1">
    <property type="nucleotide sequence ID" value="XM_038215798.1"/>
</dbReference>
<dbReference type="PANTHER" id="PTHR15283:SF3">
    <property type="entry name" value="GREMLIN-1"/>
    <property type="match status" value="1"/>
</dbReference>
<evidence type="ECO:0000256" key="1">
    <source>
        <dbReference type="ARBA" id="ARBA00004613"/>
    </source>
</evidence>
<reference evidence="8" key="1">
    <citation type="submission" date="2022-11" db="UniProtKB">
        <authorList>
            <consortium name="EnsemblMetazoa"/>
        </authorList>
    </citation>
    <scope>IDENTIFICATION</scope>
</reference>
<dbReference type="OMA" id="WCKTLPL"/>
<dbReference type="GO" id="GO:0038098">
    <property type="term" value="P:sequestering of BMP from receptor via BMP binding"/>
    <property type="evidence" value="ECO:0007669"/>
    <property type="project" value="TreeGrafter"/>
</dbReference>
<dbReference type="GO" id="GO:0009887">
    <property type="term" value="P:animal organ morphogenesis"/>
    <property type="evidence" value="ECO:0007669"/>
    <property type="project" value="TreeGrafter"/>
</dbReference>
<feature type="region of interest" description="Disordered" evidence="6">
    <location>
        <begin position="62"/>
        <end position="98"/>
    </location>
</feature>
<dbReference type="GO" id="GO:0036122">
    <property type="term" value="F:BMP binding"/>
    <property type="evidence" value="ECO:0007669"/>
    <property type="project" value="TreeGrafter"/>
</dbReference>
<keyword evidence="9" id="KW-1185">Reference proteome</keyword>
<evidence type="ECO:0000256" key="3">
    <source>
        <dbReference type="ARBA" id="ARBA00022729"/>
    </source>
</evidence>
<dbReference type="AlphaFoldDB" id="A0A914B675"/>
<dbReference type="Pfam" id="PF03045">
    <property type="entry name" value="DAN"/>
    <property type="match status" value="1"/>
</dbReference>
<keyword evidence="4" id="KW-1015">Disulfide bond</keyword>
<dbReference type="SMART" id="SM00041">
    <property type="entry name" value="CT"/>
    <property type="match status" value="1"/>
</dbReference>
<evidence type="ECO:0000313" key="8">
    <source>
        <dbReference type="EnsemblMetazoa" id="XP_038071726.1"/>
    </source>
</evidence>
<name>A0A914B675_PATMI</name>
<evidence type="ECO:0000313" key="9">
    <source>
        <dbReference type="Proteomes" id="UP000887568"/>
    </source>
</evidence>
<dbReference type="GO" id="GO:0005615">
    <property type="term" value="C:extracellular space"/>
    <property type="evidence" value="ECO:0007669"/>
    <property type="project" value="TreeGrafter"/>
</dbReference>
<proteinExistence type="predicted"/>
<evidence type="ECO:0000256" key="4">
    <source>
        <dbReference type="ARBA" id="ARBA00023157"/>
    </source>
</evidence>
<sequence>MMSGVCRHLGTLPCLSGNRVSIPARSMFVCSVLLCLMTTQSLITAASTTGRRLPHTNPLILLDAEEEDSTTSSHRGGSNERGTGVGGPLAPEEVLTPVGDEPYEVTEKQYLRGDWCKTLPLKQRIDVEGCISRTITNRLCYGQCNSFYIPKQSSDFNDAFRSCSFCKPYRITTFTVSLRCPGQTPSIQRKRVEKVKQCRCVAVDVS</sequence>
<dbReference type="PANTHER" id="PTHR15283">
    <property type="entry name" value="GREMLIN 1"/>
    <property type="match status" value="1"/>
</dbReference>
<protein>
    <recommendedName>
        <fullName evidence="5">Gremlin-1</fullName>
    </recommendedName>
</protein>
<keyword evidence="2" id="KW-0964">Secreted</keyword>
<evidence type="ECO:0000259" key="7">
    <source>
        <dbReference type="SMART" id="SM00041"/>
    </source>
</evidence>
<evidence type="ECO:0000256" key="5">
    <source>
        <dbReference type="ARBA" id="ARBA00040888"/>
    </source>
</evidence>
<evidence type="ECO:0000256" key="6">
    <source>
        <dbReference type="SAM" id="MobiDB-lite"/>
    </source>
</evidence>
<evidence type="ECO:0000256" key="2">
    <source>
        <dbReference type="ARBA" id="ARBA00022525"/>
    </source>
</evidence>
<dbReference type="GeneID" id="119740471"/>
<dbReference type="InterPro" id="IPR006207">
    <property type="entry name" value="Cys_knot_C"/>
</dbReference>
<feature type="domain" description="CTCK" evidence="7">
    <location>
        <begin position="118"/>
        <end position="205"/>
    </location>
</feature>
<organism evidence="8 9">
    <name type="scientific">Patiria miniata</name>
    <name type="common">Bat star</name>
    <name type="synonym">Asterina miniata</name>
    <dbReference type="NCBI Taxonomy" id="46514"/>
    <lineage>
        <taxon>Eukaryota</taxon>
        <taxon>Metazoa</taxon>
        <taxon>Echinodermata</taxon>
        <taxon>Eleutherozoa</taxon>
        <taxon>Asterozoa</taxon>
        <taxon>Asteroidea</taxon>
        <taxon>Valvatacea</taxon>
        <taxon>Valvatida</taxon>
        <taxon>Asterinidae</taxon>
        <taxon>Patiria</taxon>
    </lineage>
</organism>
<accession>A0A914B675</accession>
<comment type="subcellular location">
    <subcellularLocation>
        <location evidence="1">Secreted</location>
    </subcellularLocation>
</comment>
<dbReference type="EnsemblMetazoa" id="XM_038215798.1">
    <property type="protein sequence ID" value="XP_038071726.1"/>
    <property type="gene ID" value="LOC119740471"/>
</dbReference>
<dbReference type="InterPro" id="IPR029034">
    <property type="entry name" value="Cystine-knot_cytokine"/>
</dbReference>